<dbReference type="OrthoDB" id="6875580at2"/>
<dbReference type="InterPro" id="IPR027417">
    <property type="entry name" value="P-loop_NTPase"/>
</dbReference>
<dbReference type="SUPFAM" id="SSF52980">
    <property type="entry name" value="Restriction endonuclease-like"/>
    <property type="match status" value="1"/>
</dbReference>
<organism evidence="2 3">
    <name type="scientific">Stutzerimonas stutzeri</name>
    <name type="common">Pseudomonas stutzeri</name>
    <dbReference type="NCBI Taxonomy" id="316"/>
    <lineage>
        <taxon>Bacteria</taxon>
        <taxon>Pseudomonadati</taxon>
        <taxon>Pseudomonadota</taxon>
        <taxon>Gammaproteobacteria</taxon>
        <taxon>Pseudomonadales</taxon>
        <taxon>Pseudomonadaceae</taxon>
        <taxon>Stutzerimonas</taxon>
    </lineage>
</organism>
<dbReference type="Gene3D" id="3.40.50.300">
    <property type="entry name" value="P-loop containing nucleotide triphosphate hydrolases"/>
    <property type="match status" value="1"/>
</dbReference>
<dbReference type="Pfam" id="PF05729">
    <property type="entry name" value="NACHT"/>
    <property type="match status" value="1"/>
</dbReference>
<dbReference type="RefSeq" id="WP_025239917.1">
    <property type="nucleotide sequence ID" value="NZ_CP007441.1"/>
</dbReference>
<dbReference type="SUPFAM" id="SSF52540">
    <property type="entry name" value="P-loop containing nucleoside triphosphate hydrolases"/>
    <property type="match status" value="1"/>
</dbReference>
<feature type="domain" description="NACHT" evidence="1">
    <location>
        <begin position="176"/>
        <end position="315"/>
    </location>
</feature>
<dbReference type="KEGG" id="pstt:CH92_00905"/>
<name>W8RGG1_STUST</name>
<accession>W8RGG1</accession>
<evidence type="ECO:0000259" key="1">
    <source>
        <dbReference type="Pfam" id="PF05729"/>
    </source>
</evidence>
<dbReference type="PATRIC" id="fig|316.77.peg.185"/>
<reference evidence="2 3" key="2">
    <citation type="submission" date="2014-03" db="EMBL/GenBank/DDBJ databases">
        <authorList>
            <person name="Baltrus D."/>
            <person name="Dougherty K."/>
        </authorList>
    </citation>
    <scope>NUCLEOTIDE SEQUENCE</scope>
    <source>
        <strain evidence="2 3">28a24</strain>
    </source>
</reference>
<protein>
    <recommendedName>
        <fullName evidence="1">NACHT domain-containing protein</fullName>
    </recommendedName>
</protein>
<sequence length="786" mass="89887">MSAVKKGNDYRDTIARILAAASYRNVEIEKRLGGYKKVDVYYERFEYGSLVRYAIEAKNYEKPLTKAYIASNIFSEYSVLLNNKEVDKVIIIAPLDVSPDTRKYIIGCGFMFMTLEQFRSHIMNFLTYLEGLCTGYKEGGLDKYYMPLYFGENQSLKERLLSWISEENARPIAILAGYGMGKTSFSKHFACALAEEFLENNRGRIPIYIRLGEISDEQSLEGLLAKSLISSNAVQNYTFELFMELNRSGQFCILLDGFDEMKHAMTWDQFRHNVKELNRLVEKRSKVILLGRPSAFISDSEQALILRGVRPLDEKEVRAFEWSIYDRIELNFFTREASIEFMGKYIRHLVTDSGIDCNMPLEEFISKRIIEIKALDFSEIILRPVQAKMLAEIASEPSQQLESYSRYGLYKHFMDCIIEREMFKKSRRIFSSDTRRNFVRELAWWMWCDGGGSGLALSEIPRSLIDKCRDGKNIDREAALRDLVSGSVLETKMADKFYFPHRSYQEFLVSEYIIGLTPDLGAIERVKGAINGEIKDFVMESGNKNAFNALYEIVPEYKGTLSLQFIELLAWAAPNDISAKDISSEWHLIVGFYQRLAEFGPDEAGEFILEILKVTETREIVLTALLCLCMSILYSERKNTKLGMTLATVILKSALPVIEKIVNAKKKSPIAMQAGIGGAWHEIVLRAFAVNDFSYGLNLDVNVNEVFESIKASLSLKLRVSGVPDFEPFNYIVTLQGLSTTEEDLSMNNKGGVVAKYFRDYHRNQKMIPVTVMRKPADRKLPGWAR</sequence>
<dbReference type="EMBL" id="CP007441">
    <property type="protein sequence ID" value="AHL77597.1"/>
    <property type="molecule type" value="Genomic_DNA"/>
</dbReference>
<evidence type="ECO:0000313" key="2">
    <source>
        <dbReference type="EMBL" id="AHL77597.1"/>
    </source>
</evidence>
<evidence type="ECO:0000313" key="3">
    <source>
        <dbReference type="Proteomes" id="UP000019522"/>
    </source>
</evidence>
<dbReference type="InterPro" id="IPR007111">
    <property type="entry name" value="NACHT_NTPase"/>
</dbReference>
<dbReference type="Proteomes" id="UP000019522">
    <property type="component" value="Chromosome"/>
</dbReference>
<gene>
    <name evidence="2" type="ORF">CH92_00905</name>
</gene>
<reference evidence="3" key="1">
    <citation type="journal article" date="2014" name="Genome Announc.">
        <title>Complete Genome Sequence of the Highly Transformable Pseudomonas stutzeri Strain 28a24.</title>
        <authorList>
            <person name="Smith B.A."/>
            <person name="Dougherty K.M."/>
            <person name="Baltrus D.A."/>
        </authorList>
    </citation>
    <scope>NUCLEOTIDE SEQUENCE [LARGE SCALE GENOMIC DNA]</scope>
    <source>
        <strain evidence="3">28a24</strain>
    </source>
</reference>
<proteinExistence type="predicted"/>
<dbReference type="InterPro" id="IPR011335">
    <property type="entry name" value="Restrct_endonuc-II-like"/>
</dbReference>
<dbReference type="AlphaFoldDB" id="W8RGG1"/>